<dbReference type="InterPro" id="IPR036249">
    <property type="entry name" value="Thioredoxin-like_sf"/>
</dbReference>
<dbReference type="PANTHER" id="PTHR30041:SF7">
    <property type="entry name" value="GLOBAL TRANSCRIPTIONAL REGULATOR SPX"/>
    <property type="match status" value="1"/>
</dbReference>
<dbReference type="NCBIfam" id="NF002459">
    <property type="entry name" value="PRK01655.1"/>
    <property type="match status" value="1"/>
</dbReference>
<evidence type="ECO:0000256" key="1">
    <source>
        <dbReference type="PROSITE-ProRule" id="PRU01282"/>
    </source>
</evidence>
<dbReference type="Proteomes" id="UP000005707">
    <property type="component" value="Unassembled WGS sequence"/>
</dbReference>
<dbReference type="FunCoup" id="U2E9Q0">
    <property type="interactions" value="16"/>
</dbReference>
<dbReference type="STRING" id="1033810.HLPCO_002473"/>
<protein>
    <submittedName>
        <fullName evidence="2">Regulatory protein spx</fullName>
    </submittedName>
</protein>
<dbReference type="eggNOG" id="COG1393">
    <property type="taxonomic scope" value="Bacteria"/>
</dbReference>
<evidence type="ECO:0000313" key="2">
    <source>
        <dbReference type="EMBL" id="ERJ11561.1"/>
    </source>
</evidence>
<dbReference type="Pfam" id="PF03960">
    <property type="entry name" value="ArsC"/>
    <property type="match status" value="1"/>
</dbReference>
<gene>
    <name evidence="2" type="primary">spxA</name>
    <name evidence="2" type="ORF">HLPCO_002473</name>
</gene>
<dbReference type="CDD" id="cd03032">
    <property type="entry name" value="ArsC_Spx"/>
    <property type="match status" value="1"/>
</dbReference>
<dbReference type="OrthoDB" id="9794155at2"/>
<keyword evidence="3" id="KW-1185">Reference proteome</keyword>
<reference evidence="2 3" key="1">
    <citation type="journal article" date="2011" name="J. Bacteriol.">
        <title>Genome sequence of Haloplasma contractile, an unusual contractile bacterium from a deep-sea anoxic brine lake.</title>
        <authorList>
            <person name="Antunes A."/>
            <person name="Alam I."/>
            <person name="El Dorry H."/>
            <person name="Siam R."/>
            <person name="Robertson A."/>
            <person name="Bajic V.B."/>
            <person name="Stingl U."/>
        </authorList>
    </citation>
    <scope>NUCLEOTIDE SEQUENCE [LARGE SCALE GENOMIC DNA]</scope>
    <source>
        <strain evidence="2 3">SSD-17B</strain>
    </source>
</reference>
<comment type="caution">
    <text evidence="2">The sequence shown here is derived from an EMBL/GenBank/DDBJ whole genome shotgun (WGS) entry which is preliminary data.</text>
</comment>
<dbReference type="PROSITE" id="PS51353">
    <property type="entry name" value="ARSC"/>
    <property type="match status" value="1"/>
</dbReference>
<dbReference type="InterPro" id="IPR006660">
    <property type="entry name" value="Arsenate_reductase-like"/>
</dbReference>
<organism evidence="2 3">
    <name type="scientific">Haloplasma contractile SSD-17B</name>
    <dbReference type="NCBI Taxonomy" id="1033810"/>
    <lineage>
        <taxon>Bacteria</taxon>
        <taxon>Bacillati</taxon>
        <taxon>Mycoplasmatota</taxon>
        <taxon>Mollicutes</taxon>
        <taxon>Haloplasmatales</taxon>
        <taxon>Haloplasmataceae</taxon>
        <taxon>Haloplasma</taxon>
    </lineage>
</organism>
<dbReference type="InterPro" id="IPR006504">
    <property type="entry name" value="Tscrpt_reg_Spx/MgsR"/>
</dbReference>
<sequence length="152" mass="17841">MIDIYTTPSCASCRKAKRWLEEHEITFQEKNLFNNKISEVELRKILEKTENGFDDIISTRSKIIKESNIDVNSMTVNELIAFIKENPSILRRPILIDDKRLQVGYNDEEIRSFLPREYREKMMCDGTLCSQLERDCSYLDALKEALEITTIK</sequence>
<dbReference type="Gene3D" id="3.40.30.10">
    <property type="entry name" value="Glutaredoxin"/>
    <property type="match status" value="1"/>
</dbReference>
<dbReference type="PANTHER" id="PTHR30041">
    <property type="entry name" value="ARSENATE REDUCTASE"/>
    <property type="match status" value="1"/>
</dbReference>
<dbReference type="NCBIfam" id="TIGR01617">
    <property type="entry name" value="arsC_related"/>
    <property type="match status" value="1"/>
</dbReference>
<proteinExistence type="inferred from homology"/>
<dbReference type="EMBL" id="AFNU02000010">
    <property type="protein sequence ID" value="ERJ11561.1"/>
    <property type="molecule type" value="Genomic_DNA"/>
</dbReference>
<dbReference type="InParanoid" id="U2E9Q0"/>
<name>U2E9Q0_9MOLU</name>
<dbReference type="AlphaFoldDB" id="U2E9Q0"/>
<dbReference type="RefSeq" id="WP_008827120.1">
    <property type="nucleotide sequence ID" value="NZ_AFNU02000010.1"/>
</dbReference>
<dbReference type="SUPFAM" id="SSF52833">
    <property type="entry name" value="Thioredoxin-like"/>
    <property type="match status" value="1"/>
</dbReference>
<accession>U2E9Q0</accession>
<reference evidence="2 3" key="2">
    <citation type="journal article" date="2013" name="PLoS ONE">
        <title>INDIGO - INtegrated Data Warehouse of MIcrobial GenOmes with Examples from the Red Sea Extremophiles.</title>
        <authorList>
            <person name="Alam I."/>
            <person name="Antunes A."/>
            <person name="Kamau A.A."/>
            <person name="Ba Alawi W."/>
            <person name="Kalkatawi M."/>
            <person name="Stingl U."/>
            <person name="Bajic V.B."/>
        </authorList>
    </citation>
    <scope>NUCLEOTIDE SEQUENCE [LARGE SCALE GENOMIC DNA]</scope>
    <source>
        <strain evidence="2 3">SSD-17B</strain>
    </source>
</reference>
<comment type="similarity">
    <text evidence="1">Belongs to the ArsC family.</text>
</comment>
<evidence type="ECO:0000313" key="3">
    <source>
        <dbReference type="Proteomes" id="UP000005707"/>
    </source>
</evidence>